<comment type="caution">
    <text evidence="9">The sequence shown here is derived from an EMBL/GenBank/DDBJ whole genome shotgun (WGS) entry which is preliminary data.</text>
</comment>
<keyword evidence="4" id="KW-0479">Metal-binding</keyword>
<dbReference type="InterPro" id="IPR000086">
    <property type="entry name" value="NUDIX_hydrolase_dom"/>
</dbReference>
<feature type="domain" description="Nudix hydrolase" evidence="8">
    <location>
        <begin position="26"/>
        <end position="159"/>
    </location>
</feature>
<dbReference type="PANTHER" id="PTHR12992:SF11">
    <property type="entry name" value="MITOCHONDRIAL COENZYME A DIPHOSPHATASE NUDT8"/>
    <property type="match status" value="1"/>
</dbReference>
<keyword evidence="7" id="KW-0464">Manganese</keyword>
<accession>A0ABW9GME9</accession>
<evidence type="ECO:0000256" key="5">
    <source>
        <dbReference type="ARBA" id="ARBA00022801"/>
    </source>
</evidence>
<organism evidence="9 10">
    <name type="scientific">Aeromonas bivalvium</name>
    <dbReference type="NCBI Taxonomy" id="440079"/>
    <lineage>
        <taxon>Bacteria</taxon>
        <taxon>Pseudomonadati</taxon>
        <taxon>Pseudomonadota</taxon>
        <taxon>Gammaproteobacteria</taxon>
        <taxon>Aeromonadales</taxon>
        <taxon>Aeromonadaceae</taxon>
        <taxon>Aeromonas</taxon>
    </lineage>
</organism>
<evidence type="ECO:0000256" key="6">
    <source>
        <dbReference type="ARBA" id="ARBA00022842"/>
    </source>
</evidence>
<gene>
    <name evidence="9" type="ORF">ACEUDJ_02255</name>
</gene>
<dbReference type="PROSITE" id="PS51462">
    <property type="entry name" value="NUDIX"/>
    <property type="match status" value="1"/>
</dbReference>
<name>A0ABW9GME9_9GAMM</name>
<comment type="cofactor">
    <cofactor evidence="2">
        <name>Mg(2+)</name>
        <dbReference type="ChEBI" id="CHEBI:18420"/>
    </cofactor>
</comment>
<sequence length="189" mass="21407">MTHGDLLTRFLLQLPSPALVRPSRPGLHPAAVLMPLVARADGLHLLLTERSRHLRHHAGEISFPGGRQDPEDESLYRTALRETEEEIGVPASQIRLLGHLPRLPTVSQFEVLPVLGLLDPHYRLGLNENEVSAAFEVPLHHLLDPARYISMTLQRQGRRDTLYWIPWQHRYIWGATASMIRQLAAQIAI</sequence>
<dbReference type="InterPro" id="IPR015797">
    <property type="entry name" value="NUDIX_hydrolase-like_dom_sf"/>
</dbReference>
<reference evidence="9 10" key="1">
    <citation type="submission" date="2024-09" db="EMBL/GenBank/DDBJ databases">
        <title>Aeromonas strains Genome sequencing and assembly.</title>
        <authorList>
            <person name="Hu X."/>
            <person name="Tang B."/>
        </authorList>
    </citation>
    <scope>NUCLEOTIDE SEQUENCE [LARGE SCALE GENOMIC DNA]</scope>
    <source>
        <strain evidence="9 10">NB23SCDHY001</strain>
    </source>
</reference>
<evidence type="ECO:0000313" key="10">
    <source>
        <dbReference type="Proteomes" id="UP001630969"/>
    </source>
</evidence>
<keyword evidence="6" id="KW-0460">Magnesium</keyword>
<dbReference type="NCBIfam" id="NF007980">
    <property type="entry name" value="PRK10707.1"/>
    <property type="match status" value="1"/>
</dbReference>
<evidence type="ECO:0000256" key="4">
    <source>
        <dbReference type="ARBA" id="ARBA00022723"/>
    </source>
</evidence>
<proteinExistence type="inferred from homology"/>
<dbReference type="Gene3D" id="3.90.79.10">
    <property type="entry name" value="Nucleoside Triphosphate Pyrophosphohydrolase"/>
    <property type="match status" value="1"/>
</dbReference>
<evidence type="ECO:0000313" key="9">
    <source>
        <dbReference type="EMBL" id="MFM4891704.1"/>
    </source>
</evidence>
<keyword evidence="5" id="KW-0378">Hydrolase</keyword>
<dbReference type="GeneID" id="97218884"/>
<dbReference type="InterPro" id="IPR045121">
    <property type="entry name" value="CoAse"/>
</dbReference>
<dbReference type="Pfam" id="PF00293">
    <property type="entry name" value="NUDIX"/>
    <property type="match status" value="1"/>
</dbReference>
<evidence type="ECO:0000259" key="8">
    <source>
        <dbReference type="PROSITE" id="PS51462"/>
    </source>
</evidence>
<dbReference type="PANTHER" id="PTHR12992">
    <property type="entry name" value="NUDIX HYDROLASE"/>
    <property type="match status" value="1"/>
</dbReference>
<dbReference type="RefSeq" id="WP_041998653.1">
    <property type="nucleotide sequence ID" value="NZ_CDBT01000044.1"/>
</dbReference>
<dbReference type="InterPro" id="IPR000059">
    <property type="entry name" value="NUDIX_hydrolase_NudL_CS"/>
</dbReference>
<protein>
    <submittedName>
        <fullName evidence="9">CoA pyrophosphatase</fullName>
    </submittedName>
</protein>
<evidence type="ECO:0000256" key="1">
    <source>
        <dbReference type="ARBA" id="ARBA00001936"/>
    </source>
</evidence>
<dbReference type="CDD" id="cd03426">
    <property type="entry name" value="NUDIX_CoAse_Nudt7"/>
    <property type="match status" value="1"/>
</dbReference>
<keyword evidence="10" id="KW-1185">Reference proteome</keyword>
<dbReference type="EMBL" id="JBGXBU010000001">
    <property type="protein sequence ID" value="MFM4891704.1"/>
    <property type="molecule type" value="Genomic_DNA"/>
</dbReference>
<evidence type="ECO:0000256" key="2">
    <source>
        <dbReference type="ARBA" id="ARBA00001946"/>
    </source>
</evidence>
<evidence type="ECO:0000256" key="3">
    <source>
        <dbReference type="ARBA" id="ARBA00006506"/>
    </source>
</evidence>
<comment type="cofactor">
    <cofactor evidence="1">
        <name>Mn(2+)</name>
        <dbReference type="ChEBI" id="CHEBI:29035"/>
    </cofactor>
</comment>
<comment type="similarity">
    <text evidence="3">Belongs to the Nudix hydrolase family. PCD1 subfamily.</text>
</comment>
<dbReference type="SUPFAM" id="SSF55811">
    <property type="entry name" value="Nudix"/>
    <property type="match status" value="1"/>
</dbReference>
<evidence type="ECO:0000256" key="7">
    <source>
        <dbReference type="ARBA" id="ARBA00023211"/>
    </source>
</evidence>
<dbReference type="PROSITE" id="PS01293">
    <property type="entry name" value="NUDIX_COA"/>
    <property type="match status" value="1"/>
</dbReference>
<dbReference type="Proteomes" id="UP001630969">
    <property type="component" value="Unassembled WGS sequence"/>
</dbReference>